<evidence type="ECO:0000256" key="1">
    <source>
        <dbReference type="ARBA" id="ARBA00006620"/>
    </source>
</evidence>
<comment type="similarity">
    <text evidence="1">Belongs to the HicA mRNA interferase family.</text>
</comment>
<dbReference type="GO" id="GO:0004519">
    <property type="term" value="F:endonuclease activity"/>
    <property type="evidence" value="ECO:0007669"/>
    <property type="project" value="UniProtKB-KW"/>
</dbReference>
<proteinExistence type="inferred from homology"/>
<evidence type="ECO:0000256" key="7">
    <source>
        <dbReference type="ARBA" id="ARBA00023016"/>
    </source>
</evidence>
<dbReference type="PANTHER" id="PTHR34873">
    <property type="entry name" value="SSR1766 PROTEIN"/>
    <property type="match status" value="1"/>
</dbReference>
<keyword evidence="2" id="KW-1277">Toxin-antitoxin system</keyword>
<dbReference type="InterPro" id="IPR012933">
    <property type="entry name" value="HicA_mRNA_interferase"/>
</dbReference>
<evidence type="ECO:0000256" key="6">
    <source>
        <dbReference type="ARBA" id="ARBA00022884"/>
    </source>
</evidence>
<protein>
    <submittedName>
        <fullName evidence="8">Predicted RNA binding protein YcfA, dsRBD-like fold, HicA-like mRNA interferase family</fullName>
    </submittedName>
</protein>
<dbReference type="STRING" id="1123402.SAMN02583745_00208"/>
<accession>A0A1H9YDX4</accession>
<dbReference type="SUPFAM" id="SSF54786">
    <property type="entry name" value="YcfA/nrd intein domain"/>
    <property type="match status" value="1"/>
</dbReference>
<evidence type="ECO:0000256" key="4">
    <source>
        <dbReference type="ARBA" id="ARBA00022759"/>
    </source>
</evidence>
<organism evidence="8 9">
    <name type="scientific">Thorsellia anophelis DSM 18579</name>
    <dbReference type="NCBI Taxonomy" id="1123402"/>
    <lineage>
        <taxon>Bacteria</taxon>
        <taxon>Pseudomonadati</taxon>
        <taxon>Pseudomonadota</taxon>
        <taxon>Gammaproteobacteria</taxon>
        <taxon>Enterobacterales</taxon>
        <taxon>Thorselliaceae</taxon>
        <taxon>Thorsellia</taxon>
    </lineage>
</organism>
<name>A0A1H9YDX4_9GAMM</name>
<dbReference type="Pfam" id="PF07927">
    <property type="entry name" value="HicA_toxin"/>
    <property type="match status" value="1"/>
</dbReference>
<keyword evidence="5" id="KW-0378">Hydrolase</keyword>
<keyword evidence="6" id="KW-0694">RNA-binding</keyword>
<dbReference type="Gene3D" id="3.30.920.30">
    <property type="entry name" value="Hypothetical protein"/>
    <property type="match status" value="1"/>
</dbReference>
<evidence type="ECO:0000256" key="3">
    <source>
        <dbReference type="ARBA" id="ARBA00022722"/>
    </source>
</evidence>
<keyword evidence="4" id="KW-0255">Endonuclease</keyword>
<sequence length="72" mass="8085">MIEKYQGDKSAMSSDDLIKRIQRDGWFKVAHKGSHAQFKHKTKSGRVTIPHPSKDLPLKTVNSILKQAGLAE</sequence>
<reference evidence="9" key="1">
    <citation type="submission" date="2016-10" db="EMBL/GenBank/DDBJ databases">
        <authorList>
            <person name="Varghese N."/>
            <person name="Submissions S."/>
        </authorList>
    </citation>
    <scope>NUCLEOTIDE SEQUENCE [LARGE SCALE GENOMIC DNA]</scope>
    <source>
        <strain evidence="9">DSM 18579</strain>
    </source>
</reference>
<keyword evidence="3" id="KW-0540">Nuclease</keyword>
<keyword evidence="7" id="KW-0346">Stress response</keyword>
<dbReference type="Proteomes" id="UP000242642">
    <property type="component" value="Unassembled WGS sequence"/>
</dbReference>
<dbReference type="GO" id="GO:0016787">
    <property type="term" value="F:hydrolase activity"/>
    <property type="evidence" value="ECO:0007669"/>
    <property type="project" value="UniProtKB-KW"/>
</dbReference>
<dbReference type="AlphaFoldDB" id="A0A1H9YDX4"/>
<evidence type="ECO:0000313" key="9">
    <source>
        <dbReference type="Proteomes" id="UP000242642"/>
    </source>
</evidence>
<evidence type="ECO:0000313" key="8">
    <source>
        <dbReference type="EMBL" id="SES67177.1"/>
    </source>
</evidence>
<gene>
    <name evidence="8" type="ORF">SAMN02583745_00208</name>
</gene>
<dbReference type="InterPro" id="IPR038570">
    <property type="entry name" value="HicA_sf"/>
</dbReference>
<keyword evidence="9" id="KW-1185">Reference proteome</keyword>
<dbReference type="GO" id="GO:0003729">
    <property type="term" value="F:mRNA binding"/>
    <property type="evidence" value="ECO:0007669"/>
    <property type="project" value="InterPro"/>
</dbReference>
<evidence type="ECO:0000256" key="5">
    <source>
        <dbReference type="ARBA" id="ARBA00022801"/>
    </source>
</evidence>
<dbReference type="PANTHER" id="PTHR34873:SF3">
    <property type="entry name" value="ADDICTION MODULE TOXIN, HICA FAMILY"/>
    <property type="match status" value="1"/>
</dbReference>
<dbReference type="EMBL" id="FOHV01000001">
    <property type="protein sequence ID" value="SES67177.1"/>
    <property type="molecule type" value="Genomic_DNA"/>
</dbReference>
<evidence type="ECO:0000256" key="2">
    <source>
        <dbReference type="ARBA" id="ARBA00022649"/>
    </source>
</evidence>